<keyword evidence="6" id="KW-1185">Reference proteome</keyword>
<protein>
    <recommendedName>
        <fullName evidence="4">phosphoglycolate phosphatase</fullName>
        <ecNumber evidence="4">3.1.3.18</ecNumber>
    </recommendedName>
</protein>
<comment type="pathway">
    <text evidence="2">Organic acid metabolism; glycolate biosynthesis; glycolate from 2-phosphoglycolate: step 1/1.</text>
</comment>
<gene>
    <name evidence="5" type="ORF">CAXC1_260054</name>
</gene>
<organism evidence="5 6">
    <name type="scientific">Candidatus Xenohaliotis californiensis</name>
    <dbReference type="NCBI Taxonomy" id="84677"/>
    <lineage>
        <taxon>Bacteria</taxon>
        <taxon>Pseudomonadati</taxon>
        <taxon>Pseudomonadota</taxon>
        <taxon>Alphaproteobacteria</taxon>
        <taxon>Rickettsiales</taxon>
        <taxon>Anaplasmataceae</taxon>
        <taxon>Candidatus Xenohaliotis</taxon>
    </lineage>
</organism>
<dbReference type="InterPro" id="IPR036412">
    <property type="entry name" value="HAD-like_sf"/>
</dbReference>
<evidence type="ECO:0000313" key="5">
    <source>
        <dbReference type="EMBL" id="CAK8162986.1"/>
    </source>
</evidence>
<accession>A0ABP0EU10</accession>
<keyword evidence="5" id="KW-0378">Hydrolase</keyword>
<evidence type="ECO:0000256" key="4">
    <source>
        <dbReference type="ARBA" id="ARBA00013078"/>
    </source>
</evidence>
<comment type="catalytic activity">
    <reaction evidence="1">
        <text>2-phosphoglycolate + H2O = glycolate + phosphate</text>
        <dbReference type="Rhea" id="RHEA:14369"/>
        <dbReference type="ChEBI" id="CHEBI:15377"/>
        <dbReference type="ChEBI" id="CHEBI:29805"/>
        <dbReference type="ChEBI" id="CHEBI:43474"/>
        <dbReference type="ChEBI" id="CHEBI:58033"/>
        <dbReference type="EC" id="3.1.3.18"/>
    </reaction>
</comment>
<dbReference type="Gene3D" id="1.10.150.730">
    <property type="match status" value="1"/>
</dbReference>
<dbReference type="GO" id="GO:0008967">
    <property type="term" value="F:phosphoglycolate phosphatase activity"/>
    <property type="evidence" value="ECO:0007669"/>
    <property type="project" value="UniProtKB-EC"/>
</dbReference>
<dbReference type="InterPro" id="IPR041492">
    <property type="entry name" value="HAD_2"/>
</dbReference>
<dbReference type="Pfam" id="PF13419">
    <property type="entry name" value="HAD_2"/>
    <property type="match status" value="1"/>
</dbReference>
<comment type="similarity">
    <text evidence="3">Belongs to the HAD-like hydrolase superfamily. CbbY/CbbZ/Gph/YieH family.</text>
</comment>
<dbReference type="SFLD" id="SFLDS00003">
    <property type="entry name" value="Haloacid_Dehalogenase"/>
    <property type="match status" value="1"/>
</dbReference>
<dbReference type="Gene3D" id="3.40.50.1000">
    <property type="entry name" value="HAD superfamily/HAD-like"/>
    <property type="match status" value="1"/>
</dbReference>
<dbReference type="InterPro" id="IPR023214">
    <property type="entry name" value="HAD_sf"/>
</dbReference>
<evidence type="ECO:0000313" key="6">
    <source>
        <dbReference type="Proteomes" id="UP001314181"/>
    </source>
</evidence>
<comment type="caution">
    <text evidence="5">The sequence shown here is derived from an EMBL/GenBank/DDBJ whole genome shotgun (WGS) entry which is preliminary data.</text>
</comment>
<dbReference type="SUPFAM" id="SSF56784">
    <property type="entry name" value="HAD-like"/>
    <property type="match status" value="1"/>
</dbReference>
<dbReference type="InterPro" id="IPR050155">
    <property type="entry name" value="HAD-like_hydrolase_sf"/>
</dbReference>
<reference evidence="5 6" key="1">
    <citation type="submission" date="2024-01" db="EMBL/GenBank/DDBJ databases">
        <authorList>
            <person name="Kunselman E."/>
        </authorList>
    </citation>
    <scope>NUCLEOTIDE SEQUENCE [LARGE SCALE GENOMIC DNA]</scope>
    <source>
        <strain evidence="5">2 abalone samples</strain>
    </source>
</reference>
<dbReference type="EMBL" id="CAWVOK010000018">
    <property type="protein sequence ID" value="CAK8162986.1"/>
    <property type="molecule type" value="Genomic_DNA"/>
</dbReference>
<dbReference type="RefSeq" id="WP_338363986.1">
    <property type="nucleotide sequence ID" value="NZ_CAWVOK010000018.1"/>
</dbReference>
<dbReference type="PANTHER" id="PTHR43434:SF1">
    <property type="entry name" value="PHOSPHOGLYCOLATE PHOSPHATASE"/>
    <property type="match status" value="1"/>
</dbReference>
<dbReference type="Proteomes" id="UP001314181">
    <property type="component" value="Unassembled WGS sequence"/>
</dbReference>
<evidence type="ECO:0000256" key="2">
    <source>
        <dbReference type="ARBA" id="ARBA00004818"/>
    </source>
</evidence>
<evidence type="ECO:0000256" key="3">
    <source>
        <dbReference type="ARBA" id="ARBA00006171"/>
    </source>
</evidence>
<evidence type="ECO:0000256" key="1">
    <source>
        <dbReference type="ARBA" id="ARBA00000830"/>
    </source>
</evidence>
<dbReference type="EC" id="3.1.3.18" evidence="4"/>
<dbReference type="SFLD" id="SFLDG01129">
    <property type="entry name" value="C1.5:_HAD__Beta-PGM__Phosphata"/>
    <property type="match status" value="1"/>
</dbReference>
<dbReference type="PANTHER" id="PTHR43434">
    <property type="entry name" value="PHOSPHOGLYCOLATE PHOSPHATASE"/>
    <property type="match status" value="1"/>
</dbReference>
<proteinExistence type="inferred from homology"/>
<sequence>MERLQNIEYPSAILFDWDNTLLDSWSTIHSCLLDTLKEFGKKSFNMQETKKFVSSAKKDYIHDIFGDNANDALKFYRKCFVKHADDLVLLPGVNEMLDFLQMQDITMSIASNKHGILLRNEIDKLGLENYFNKIVGAGDVLNDKPARDPVDMAMPTSLYAREKVWFVGDSVIDMECAYVSGCVPVLYNLEDGEYDSTYKPVAIVHDHMDLIKLLQSFDK</sequence>
<name>A0ABP0EU10_9RICK</name>